<name>A0A1M6M194_9FLAO</name>
<evidence type="ECO:0000313" key="9">
    <source>
        <dbReference type="Proteomes" id="UP000184172"/>
    </source>
</evidence>
<dbReference type="Gene3D" id="3.30.920.30">
    <property type="entry name" value="Hypothetical protein"/>
    <property type="match status" value="1"/>
</dbReference>
<dbReference type="InterPro" id="IPR012933">
    <property type="entry name" value="HicA_mRNA_interferase"/>
</dbReference>
<keyword evidence="3" id="KW-0540">Nuclease</keyword>
<organism evidence="8 9">
    <name type="scientific">Aequorivita viscosa</name>
    <dbReference type="NCBI Taxonomy" id="797419"/>
    <lineage>
        <taxon>Bacteria</taxon>
        <taxon>Pseudomonadati</taxon>
        <taxon>Bacteroidota</taxon>
        <taxon>Flavobacteriia</taxon>
        <taxon>Flavobacteriales</taxon>
        <taxon>Flavobacteriaceae</taxon>
        <taxon>Aequorivita</taxon>
    </lineage>
</organism>
<dbReference type="GO" id="GO:0016787">
    <property type="term" value="F:hydrolase activity"/>
    <property type="evidence" value="ECO:0007669"/>
    <property type="project" value="UniProtKB-KW"/>
</dbReference>
<dbReference type="InterPro" id="IPR038570">
    <property type="entry name" value="HicA_sf"/>
</dbReference>
<sequence>MLKKDGWELDRIKGSHHVFIHLTKNGIVVVPHPKKDIPVGTTSSILKQAGLK</sequence>
<evidence type="ECO:0000256" key="3">
    <source>
        <dbReference type="ARBA" id="ARBA00022722"/>
    </source>
</evidence>
<dbReference type="EMBL" id="FQYV01000025">
    <property type="protein sequence ID" value="SHJ77208.1"/>
    <property type="molecule type" value="Genomic_DNA"/>
</dbReference>
<evidence type="ECO:0000256" key="6">
    <source>
        <dbReference type="ARBA" id="ARBA00022884"/>
    </source>
</evidence>
<dbReference type="SUPFAM" id="SSF54786">
    <property type="entry name" value="YcfA/nrd intein domain"/>
    <property type="match status" value="1"/>
</dbReference>
<dbReference type="GO" id="GO:0003729">
    <property type="term" value="F:mRNA binding"/>
    <property type="evidence" value="ECO:0007669"/>
    <property type="project" value="InterPro"/>
</dbReference>
<protein>
    <submittedName>
        <fullName evidence="8">Predicted RNA binding protein YcfA, dsRBD-like fold, HicA-like mRNA interferase family</fullName>
    </submittedName>
</protein>
<keyword evidence="2" id="KW-1277">Toxin-antitoxin system</keyword>
<gene>
    <name evidence="8" type="ORF">SAMN04487908_12518</name>
</gene>
<proteinExistence type="inferred from homology"/>
<keyword evidence="4" id="KW-0255">Endonuclease</keyword>
<keyword evidence="5" id="KW-0378">Hydrolase</keyword>
<evidence type="ECO:0000256" key="5">
    <source>
        <dbReference type="ARBA" id="ARBA00022801"/>
    </source>
</evidence>
<dbReference type="GO" id="GO:0004519">
    <property type="term" value="F:endonuclease activity"/>
    <property type="evidence" value="ECO:0007669"/>
    <property type="project" value="UniProtKB-KW"/>
</dbReference>
<accession>A0A1M6M194</accession>
<keyword evidence="9" id="KW-1185">Reference proteome</keyword>
<evidence type="ECO:0000256" key="2">
    <source>
        <dbReference type="ARBA" id="ARBA00022649"/>
    </source>
</evidence>
<keyword evidence="7" id="KW-0346">Stress response</keyword>
<evidence type="ECO:0000313" key="8">
    <source>
        <dbReference type="EMBL" id="SHJ77208.1"/>
    </source>
</evidence>
<reference evidence="9" key="1">
    <citation type="submission" date="2016-11" db="EMBL/GenBank/DDBJ databases">
        <authorList>
            <person name="Varghese N."/>
            <person name="Submissions S."/>
        </authorList>
    </citation>
    <scope>NUCLEOTIDE SEQUENCE [LARGE SCALE GENOMIC DNA]</scope>
    <source>
        <strain evidence="9">DSM 26349</strain>
    </source>
</reference>
<dbReference type="Pfam" id="PF07927">
    <property type="entry name" value="HicA_toxin"/>
    <property type="match status" value="1"/>
</dbReference>
<comment type="similarity">
    <text evidence="1">Belongs to the HicA mRNA interferase family.</text>
</comment>
<evidence type="ECO:0000256" key="7">
    <source>
        <dbReference type="ARBA" id="ARBA00023016"/>
    </source>
</evidence>
<dbReference type="AlphaFoldDB" id="A0A1M6M194"/>
<keyword evidence="6" id="KW-0694">RNA-binding</keyword>
<evidence type="ECO:0000256" key="1">
    <source>
        <dbReference type="ARBA" id="ARBA00006620"/>
    </source>
</evidence>
<dbReference type="Proteomes" id="UP000184172">
    <property type="component" value="Unassembled WGS sequence"/>
</dbReference>
<evidence type="ECO:0000256" key="4">
    <source>
        <dbReference type="ARBA" id="ARBA00022759"/>
    </source>
</evidence>